<dbReference type="NCBIfam" id="NF002172">
    <property type="entry name" value="PRK01018.1"/>
    <property type="match status" value="1"/>
</dbReference>
<feature type="compositionally biased region" description="Basic and acidic residues" evidence="5">
    <location>
        <begin position="886"/>
        <end position="902"/>
    </location>
</feature>
<dbReference type="Pfam" id="PF01248">
    <property type="entry name" value="Ribosomal_L7Ae"/>
    <property type="match status" value="1"/>
</dbReference>
<sequence length="2374" mass="257838">MERDARIEPIDQQCTTIIFRGMNRQVTREMMITLLNETAPSSWPTPRYNYVYVPWTTDGASNIGLGFANFETPTACQEYMAAVTRRLALAKLAECHVRSIGRAAIQGRGANLSAVITKRGSEALTGFDAPVVFLDGRRDSIRAVVQSEVAGHLAAVALSALPRERVDWVQPSSSSSGGVAGAAGSHGPDWTQYSLPTSTEAGLLTIPPPATMYAPGKGSSQGMPQEYEMGVAPASAAVRQPGQAPFQPRVRVLEPSKGTSWSHAEHGEAKRGDHLDCRRAGGYSLHLRPLRSQLPEILCTRPGAPCYGADSSFMEAREAVLRGFRRAILDKGYEEKDWNALACEPDVDPCFKKVMNCGHAQDEERIQACVQGVLGAGRLVRFDVYDHSFNPQGTAAVEVLESVPCSDGFGAFSGKHLAASDEGYHHWAKSALADSAKSVFHLCGCNAWECGWNKRNRKVTHISKWRLSSLSELAVEPWASATAFAALREKVRLAPKIHLRKVGKQALAPKAPGAPKETLIDIENEENAERQGRKIREALRTGRPGLLDAAGLGGVGSLPSPPEEARVGEPRGGGIHEHKRQETLQSPTVPKRRRVDKALVEAGGKDGDHHDPGRFLQDISSDDADRGRASKRKKKKKKKSGRKRKRSTSDSSSTSSRSGSPLRNTGRADAEPLAESSKRDPGKLLKSGLEEMRRYLLDKPGGGAAVSDTGESWRETKVGAYVSQVLFANHPPEAMGLRNAREIVTLSTSLDLLLSGQFARLGDVLMQRLKAVESSLTDGWGVAKHYELIPPSKPAITTDKERDFAAKDPLTEPGNVGPLSPGGPVFPPKPPGVGEPRPPDKVTALEVEVWRRKPPLERRAANAKQHQRFLKQGWARRVRPPPPAVEPDRGGNRRSEEQEKGSKGKVAAAVSNMDKALEHLAEKSSRFVQTTNDSGEVVEKAQWLTLEQMLPGLPPEGKSACIELSDLCSGDVRKCLEDPSLVLKQQDFSENLPHARVLCTNTEWAKIAKELVRKGLARPLKREEVHHVNGRPLLNGAFGVSKSGKFCQDGRPVLRFIMDLRPSNHIQAPIVGDINTLSGPGKWVNLVLPKGQVLRISGDDLTAAFYLFRLPSSWHSLFAFEKTLRHCDLFEDSEDQSDVYLAATVMPMGWLSAVGILQHAHRRLATLVDGEGLPLLAEIRRDAPLPKVSKDAFQELWHLYLDDSTFLEWVDEESTPREDMHDSPSPFQQVLQRIYGSWGIPWSENKSVRRQQLATRLGVELDGDQGLLGVHLEKRLEVFELAFFLLCQEQLTRKSVQIFLGKLVHIMQFRRPAFSFVQLLWRRVLGPPVAGPLSALERREVFAVLGALPLLETNLRAKLSHKVTASDASETGGGVCEGEKMTAVGDYVVTLETLQATSVPHCLSSSKGVVLFDWFGNIGGVRQALDLLHVPVVKGVLCESDSHSAAVYRKRWGIDVLWKKLEDVTMEHAVVLANVLRMGLKHLGWESPLPLAADIAQERAEIQYDTLAETEAKVRLSTYSFRKQWGELVISESAVRNQKPIPVRACASSWSMFDCRGFERDFNGIWGGQEDALEVAADFSGSLKFLLSTVISQSWSCMLCAMSGLPDKAKLCCASGTVSAAAKRNPDEALRLLLLLRRECIKLDAAVHHAALGGMARAARWPHALWVAQQMQEDGISPNSITTTLLLVACRPQRWCSALLLLTSAMSLAAWNVVLGLAPTPRLAFKWLIRMTESTVRPDPVSFGAVVASASAGSFWQEAVSAMDLGRSSLGERPLPGARCAALSAFARCARWRTAREVLASTTSPGREELNAATGAVELWADALAILFSQRDCSVRPDSYGRNAASTASARAGHWRQAYALTFRVGDLDAVGIGTIFNGLAIAATAAPVPEAWARAWSLLALVGSQGILLDTLALNAGVALPRWRRAAVLLAAFPAYQLRPNSSTLATVLSSLADRALWEVALGLLAAPSASETAPINAGIAACDRGGAWQKALGLLTKRGLRRDEFGFGAAQSAVGKSGDWAGALSLLSEGRLLSLRVTEVSLAAALASSQKVWKAAVSLQGWALRRMLEVAELARLALLASTGAAGIWTRSLLLWPASLGDAKDTALRSTNAAVSCCAVASAWRWAVRLVSEVRKWELSQTAITQQAALAAFEASGQGCRAAAVLEELNEASAALRRAEHITKGLFEAGGSLAGYWLAEHLDAVGIRRAETKVEQACVESFAEAAATALHLDRFVERCVRFAPLCPLPVSSSVPAAAMSSTKKQSKASKSADSINARLQLVMKSGKYSLGYKTTLKTLRQGKSKLVLISNNCPALRKSEIEYYAMLAKTGVHHFHGDNNELGTACGRYYRVSCLSITDPGDSDIIRSLPGQE</sequence>
<dbReference type="InterPro" id="IPR022991">
    <property type="entry name" value="Ribosomal_eL30_CS"/>
</dbReference>
<dbReference type="Gene3D" id="1.25.40.10">
    <property type="entry name" value="Tetratricopeptide repeat domain"/>
    <property type="match status" value="2"/>
</dbReference>
<dbReference type="InterPro" id="IPR029064">
    <property type="entry name" value="Ribosomal_eL30-like_sf"/>
</dbReference>
<evidence type="ECO:0000313" key="8">
    <source>
        <dbReference type="Proteomes" id="UP000186817"/>
    </source>
</evidence>
<dbReference type="PROSITE" id="PS00993">
    <property type="entry name" value="RIBOSOMAL_L30E_2"/>
    <property type="match status" value="1"/>
</dbReference>
<dbReference type="FunFam" id="3.30.1330.30:FF:000001">
    <property type="entry name" value="60S ribosomal protein L30"/>
    <property type="match status" value="1"/>
</dbReference>
<dbReference type="PROSITE" id="PS51375">
    <property type="entry name" value="PPR"/>
    <property type="match status" value="1"/>
</dbReference>
<keyword evidence="3" id="KW-0687">Ribonucleoprotein</keyword>
<dbReference type="GO" id="GO:0003723">
    <property type="term" value="F:RNA binding"/>
    <property type="evidence" value="ECO:0007669"/>
    <property type="project" value="InterPro"/>
</dbReference>
<dbReference type="InterPro" id="IPR039109">
    <property type="entry name" value="Ribosomal_eL30-like"/>
</dbReference>
<feature type="compositionally biased region" description="Basic residues" evidence="5">
    <location>
        <begin position="865"/>
        <end position="879"/>
    </location>
</feature>
<evidence type="ECO:0000313" key="7">
    <source>
        <dbReference type="EMBL" id="OLQ09009.1"/>
    </source>
</evidence>
<feature type="compositionally biased region" description="Basic residues" evidence="5">
    <location>
        <begin position="629"/>
        <end position="646"/>
    </location>
</feature>
<accession>A0A1Q9ENJ4</accession>
<feature type="domain" description="Ribosomal protein eL8/eL30/eS12/Gadd45" evidence="6">
    <location>
        <begin position="2275"/>
        <end position="2367"/>
    </location>
</feature>
<feature type="region of interest" description="Disordered" evidence="5">
    <location>
        <begin position="856"/>
        <end position="907"/>
    </location>
</feature>
<keyword evidence="8" id="KW-1185">Reference proteome</keyword>
<evidence type="ECO:0000256" key="1">
    <source>
        <dbReference type="ARBA" id="ARBA00007326"/>
    </source>
</evidence>
<dbReference type="EMBL" id="LSRX01000105">
    <property type="protein sequence ID" value="OLQ09009.1"/>
    <property type="molecule type" value="Genomic_DNA"/>
</dbReference>
<feature type="compositionally biased region" description="Basic and acidic residues" evidence="5">
    <location>
        <begin position="596"/>
        <end position="613"/>
    </location>
</feature>
<dbReference type="SUPFAM" id="SSF55315">
    <property type="entry name" value="L30e-like"/>
    <property type="match status" value="1"/>
</dbReference>
<feature type="region of interest" description="Disordered" evidence="5">
    <location>
        <begin position="807"/>
        <end position="839"/>
    </location>
</feature>
<dbReference type="Gene3D" id="3.30.1330.30">
    <property type="match status" value="1"/>
</dbReference>
<evidence type="ECO:0000256" key="5">
    <source>
        <dbReference type="SAM" id="MobiDB-lite"/>
    </source>
</evidence>
<name>A0A1Q9ENJ4_SYMMI</name>
<dbReference type="PROSITE" id="PS00709">
    <property type="entry name" value="RIBOSOMAL_L30E_1"/>
    <property type="match status" value="1"/>
</dbReference>
<dbReference type="InterPro" id="IPR011990">
    <property type="entry name" value="TPR-like_helical_dom_sf"/>
</dbReference>
<protein>
    <submittedName>
        <fullName evidence="7">60S ribosomal protein L30</fullName>
    </submittedName>
</protein>
<keyword evidence="2 7" id="KW-0689">Ribosomal protein</keyword>
<proteinExistence type="inferred from homology"/>
<comment type="caution">
    <text evidence="7">The sequence shown here is derived from an EMBL/GenBank/DDBJ whole genome shotgun (WGS) entry which is preliminary data.</text>
</comment>
<dbReference type="InterPro" id="IPR004038">
    <property type="entry name" value="Ribosomal_eL8/eL30/eS12/Gad45"/>
</dbReference>
<dbReference type="GO" id="GO:0005840">
    <property type="term" value="C:ribosome"/>
    <property type="evidence" value="ECO:0007669"/>
    <property type="project" value="UniProtKB-KW"/>
</dbReference>
<feature type="region of interest" description="Disordered" evidence="5">
    <location>
        <begin position="539"/>
        <end position="685"/>
    </location>
</feature>
<evidence type="ECO:0000256" key="2">
    <source>
        <dbReference type="ARBA" id="ARBA00022980"/>
    </source>
</evidence>
<dbReference type="Proteomes" id="UP000186817">
    <property type="component" value="Unassembled WGS sequence"/>
</dbReference>
<feature type="repeat" description="PPR" evidence="4">
    <location>
        <begin position="1644"/>
        <end position="1678"/>
    </location>
</feature>
<feature type="compositionally biased region" description="Basic and acidic residues" evidence="5">
    <location>
        <begin position="666"/>
        <end position="685"/>
    </location>
</feature>
<comment type="similarity">
    <text evidence="1">Belongs to the eukaryotic ribosomal protein eL30 family.</text>
</comment>
<dbReference type="InterPro" id="IPR002885">
    <property type="entry name" value="PPR_rpt"/>
</dbReference>
<organism evidence="7 8">
    <name type="scientific">Symbiodinium microadriaticum</name>
    <name type="common">Dinoflagellate</name>
    <name type="synonym">Zooxanthella microadriatica</name>
    <dbReference type="NCBI Taxonomy" id="2951"/>
    <lineage>
        <taxon>Eukaryota</taxon>
        <taxon>Sar</taxon>
        <taxon>Alveolata</taxon>
        <taxon>Dinophyceae</taxon>
        <taxon>Suessiales</taxon>
        <taxon>Symbiodiniaceae</taxon>
        <taxon>Symbiodinium</taxon>
    </lineage>
</organism>
<evidence type="ECO:0000256" key="4">
    <source>
        <dbReference type="PROSITE-ProRule" id="PRU00708"/>
    </source>
</evidence>
<feature type="compositionally biased region" description="Pro residues" evidence="5">
    <location>
        <begin position="824"/>
        <end position="833"/>
    </location>
</feature>
<feature type="compositionally biased region" description="Low complexity" evidence="5">
    <location>
        <begin position="649"/>
        <end position="660"/>
    </location>
</feature>
<reference evidence="7 8" key="1">
    <citation type="submission" date="2016-02" db="EMBL/GenBank/DDBJ databases">
        <title>Genome analysis of coral dinoflagellate symbionts highlights evolutionary adaptations to a symbiotic lifestyle.</title>
        <authorList>
            <person name="Aranda M."/>
            <person name="Li Y."/>
            <person name="Liew Y.J."/>
            <person name="Baumgarten S."/>
            <person name="Simakov O."/>
            <person name="Wilson M."/>
            <person name="Piel J."/>
            <person name="Ashoor H."/>
            <person name="Bougouffa S."/>
            <person name="Bajic V.B."/>
            <person name="Ryu T."/>
            <person name="Ravasi T."/>
            <person name="Bayer T."/>
            <person name="Micklem G."/>
            <person name="Kim H."/>
            <person name="Bhak J."/>
            <person name="Lajeunesse T.C."/>
            <person name="Voolstra C.R."/>
        </authorList>
    </citation>
    <scope>NUCLEOTIDE SEQUENCE [LARGE SCALE GENOMIC DNA]</scope>
    <source>
        <strain evidence="7 8">CCMP2467</strain>
    </source>
</reference>
<feature type="compositionally biased region" description="Basic and acidic residues" evidence="5">
    <location>
        <begin position="563"/>
        <end position="582"/>
    </location>
</feature>
<evidence type="ECO:0000259" key="6">
    <source>
        <dbReference type="Pfam" id="PF01248"/>
    </source>
</evidence>
<dbReference type="GO" id="GO:1990904">
    <property type="term" value="C:ribonucleoprotein complex"/>
    <property type="evidence" value="ECO:0007669"/>
    <property type="project" value="UniProtKB-KW"/>
</dbReference>
<dbReference type="OrthoDB" id="1928736at2759"/>
<dbReference type="PANTHER" id="PTHR11449">
    <property type="entry name" value="RIBOSOMAL PROTEIN L30"/>
    <property type="match status" value="1"/>
</dbReference>
<gene>
    <name evidence="7" type="primary">Rpl30</name>
    <name evidence="7" type="ORF">AK812_SmicGene7444</name>
</gene>
<evidence type="ECO:0000256" key="3">
    <source>
        <dbReference type="ARBA" id="ARBA00023274"/>
    </source>
</evidence>